<dbReference type="EMBL" id="CP040908">
    <property type="protein sequence ID" value="QLL58968.1"/>
    <property type="molecule type" value="Genomic_DNA"/>
</dbReference>
<protein>
    <submittedName>
        <fullName evidence="1">Uncharacterized protein</fullName>
    </submittedName>
</protein>
<sequence>MKTTKLLFLIFIVISNISFGQNKKKTTLAPPKIKKVPSLPEPPKAKLYQPTFNNEYFIWKLEKDTLLPAESPYEIILQVNDYSAFIRTNSYPEETEYKSKIVPDENGDIIARSILMQADNYDVKIVNNILELKNRKTNEVSKLKIIKKNGKITELQDLNSKLIYKKDDDYTYAPSPSM</sequence>
<dbReference type="RefSeq" id="WP_180905027.1">
    <property type="nucleotide sequence ID" value="NZ_CP040908.1"/>
</dbReference>
<evidence type="ECO:0000313" key="2">
    <source>
        <dbReference type="Proteomes" id="UP000510643"/>
    </source>
</evidence>
<organism evidence="1 2">
    <name type="scientific">Empedobacter falsenii</name>
    <dbReference type="NCBI Taxonomy" id="343874"/>
    <lineage>
        <taxon>Bacteria</taxon>
        <taxon>Pseudomonadati</taxon>
        <taxon>Bacteroidota</taxon>
        <taxon>Flavobacteriia</taxon>
        <taxon>Flavobacteriales</taxon>
        <taxon>Weeksellaceae</taxon>
        <taxon>Empedobacter</taxon>
    </lineage>
</organism>
<reference evidence="1 2" key="1">
    <citation type="submission" date="2019-06" db="EMBL/GenBank/DDBJ databases">
        <title>Emergence of pandrug resistant Empedobacter falsenii in China.</title>
        <authorList>
            <person name="Dong N."/>
            <person name="Chen S."/>
            <person name="Zhang R."/>
        </authorList>
    </citation>
    <scope>NUCLEOTIDE SEQUENCE [LARGE SCALE GENOMIC DNA]</scope>
    <source>
        <strain evidence="1 2">1681-1</strain>
    </source>
</reference>
<proteinExistence type="predicted"/>
<accession>A0A7H9DUT9</accession>
<keyword evidence="2" id="KW-1185">Reference proteome</keyword>
<dbReference type="KEGG" id="efal:FH779_13115"/>
<gene>
    <name evidence="1" type="ORF">FH779_13115</name>
</gene>
<dbReference type="AlphaFoldDB" id="A0A7H9DUT9"/>
<dbReference type="GeneID" id="78402415"/>
<name>A0A7H9DUT9_9FLAO</name>
<evidence type="ECO:0000313" key="1">
    <source>
        <dbReference type="EMBL" id="QLL58968.1"/>
    </source>
</evidence>
<dbReference type="Proteomes" id="UP000510643">
    <property type="component" value="Chromosome"/>
</dbReference>